<sequence length="180" mass="19502">MRQGSKFITGTIMVASLLATPAASQDRKKSPPPPSPELFEALNACRGIADNSQRLACFDSASARLSAAVDSKQIVVVEEKEVQKTKRSLFGFRLPDLSIFGGNDNDSEEDKTLVTTIKSLGKAQGGRWNIGIPEGAVWQTTEAMTYNPEVGDQVEIKAGVMGGYFLRVGKKRAVRAKRVE</sequence>
<gene>
    <name evidence="1" type="ORF">FG486_02255</name>
</gene>
<dbReference type="RefSeq" id="WP_181266277.1">
    <property type="nucleotide sequence ID" value="NZ_BAAAGB010000002.1"/>
</dbReference>
<proteinExistence type="predicted"/>
<organism evidence="1 2">
    <name type="scientific">Sphingomonas ursincola</name>
    <dbReference type="NCBI Taxonomy" id="56361"/>
    <lineage>
        <taxon>Bacteria</taxon>
        <taxon>Pseudomonadati</taxon>
        <taxon>Pseudomonadota</taxon>
        <taxon>Alphaproteobacteria</taxon>
        <taxon>Sphingomonadales</taxon>
        <taxon>Sphingomonadaceae</taxon>
        <taxon>Sphingomonas</taxon>
    </lineage>
</organism>
<name>A0A7V8U7M2_9SPHN</name>
<comment type="caution">
    <text evidence="1">The sequence shown here is derived from an EMBL/GenBank/DDBJ whole genome shotgun (WGS) entry which is preliminary data.</text>
</comment>
<evidence type="ECO:0000313" key="1">
    <source>
        <dbReference type="EMBL" id="MBA1373148.1"/>
    </source>
</evidence>
<dbReference type="Proteomes" id="UP000589292">
    <property type="component" value="Unassembled WGS sequence"/>
</dbReference>
<accession>A0A7V8U7M2</accession>
<reference evidence="1 2" key="1">
    <citation type="journal article" date="1994" name="Int. J. Syst. Bacteriol.">
        <title>Phylogenetic positions of novel aerobic, bacteriochlorophyll a-containing bacteria and description of Roseococcus thiosulfatophilus gen. nov., sp. nov., Erythromicrobium ramosum gen. nov., sp. nov., and Erythrobacter litoralis sp. nov.</title>
        <authorList>
            <person name="Yurkov V."/>
            <person name="Stackebrandt E."/>
            <person name="Holmes A."/>
            <person name="Fuerst J.A."/>
            <person name="Hugenholtz P."/>
            <person name="Golecki J."/>
            <person name="Gad'on N."/>
            <person name="Gorlenko V.M."/>
            <person name="Kompantseva E.I."/>
            <person name="Drews G."/>
        </authorList>
    </citation>
    <scope>NUCLEOTIDE SEQUENCE [LARGE SCALE GENOMIC DNA]</scope>
    <source>
        <strain evidence="1 2">KR-99</strain>
    </source>
</reference>
<evidence type="ECO:0000313" key="2">
    <source>
        <dbReference type="Proteomes" id="UP000589292"/>
    </source>
</evidence>
<dbReference type="EMBL" id="VDES01000001">
    <property type="protein sequence ID" value="MBA1373148.1"/>
    <property type="molecule type" value="Genomic_DNA"/>
</dbReference>
<keyword evidence="2" id="KW-1185">Reference proteome</keyword>
<protein>
    <submittedName>
        <fullName evidence="1">Uncharacterized protein</fullName>
    </submittedName>
</protein>
<dbReference type="AlphaFoldDB" id="A0A7V8U7M2"/>